<dbReference type="EMBL" id="JACHLN010000001">
    <property type="protein sequence ID" value="MBB4837098.1"/>
    <property type="molecule type" value="Genomic_DNA"/>
</dbReference>
<evidence type="ECO:0000256" key="2">
    <source>
        <dbReference type="ARBA" id="ARBA00022475"/>
    </source>
</evidence>
<dbReference type="SUPFAM" id="SSF58104">
    <property type="entry name" value="Methyl-accepting chemotaxis protein (MCP) signaling domain"/>
    <property type="match status" value="1"/>
</dbReference>
<dbReference type="Gene3D" id="1.10.8.500">
    <property type="entry name" value="HAMP domain in histidine kinase"/>
    <property type="match status" value="1"/>
</dbReference>
<dbReference type="SUPFAM" id="SSF158472">
    <property type="entry name" value="HAMP domain-like"/>
    <property type="match status" value="1"/>
</dbReference>
<keyword evidence="14" id="KW-1185">Reference proteome</keyword>
<keyword evidence="2" id="KW-1003">Cell membrane</keyword>
<dbReference type="AlphaFoldDB" id="A0A7W7JXD2"/>
<evidence type="ECO:0000259" key="11">
    <source>
        <dbReference type="PROSITE" id="PS50111"/>
    </source>
</evidence>
<dbReference type="PANTHER" id="PTHR43531:SF11">
    <property type="entry name" value="METHYL-ACCEPTING CHEMOTAXIS PROTEIN 3"/>
    <property type="match status" value="1"/>
</dbReference>
<dbReference type="SMART" id="SM00283">
    <property type="entry name" value="MA"/>
    <property type="match status" value="1"/>
</dbReference>
<comment type="similarity">
    <text evidence="7">Belongs to the methyl-accepting chemotaxis (MCP) protein family.</text>
</comment>
<feature type="coiled-coil region" evidence="9">
    <location>
        <begin position="341"/>
        <end position="368"/>
    </location>
</feature>
<dbReference type="Gene3D" id="1.10.287.950">
    <property type="entry name" value="Methyl-accepting chemotaxis protein"/>
    <property type="match status" value="1"/>
</dbReference>
<feature type="domain" description="HAMP" evidence="12">
    <location>
        <begin position="209"/>
        <end position="262"/>
    </location>
</feature>
<evidence type="ECO:0000259" key="12">
    <source>
        <dbReference type="PROSITE" id="PS50885"/>
    </source>
</evidence>
<evidence type="ECO:0000256" key="9">
    <source>
        <dbReference type="SAM" id="Coils"/>
    </source>
</evidence>
<evidence type="ECO:0000313" key="14">
    <source>
        <dbReference type="Proteomes" id="UP000575241"/>
    </source>
</evidence>
<keyword evidence="3" id="KW-0145">Chemotaxis</keyword>
<dbReference type="InterPro" id="IPR004089">
    <property type="entry name" value="MCPsignal_dom"/>
</dbReference>
<name>A0A7W7JXD2_9SPHN</name>
<feature type="region of interest" description="Disordered" evidence="10">
    <location>
        <begin position="574"/>
        <end position="596"/>
    </location>
</feature>
<dbReference type="Proteomes" id="UP000575241">
    <property type="component" value="Unassembled WGS sequence"/>
</dbReference>
<keyword evidence="6" id="KW-0472">Membrane</keyword>
<dbReference type="GO" id="GO:0006935">
    <property type="term" value="P:chemotaxis"/>
    <property type="evidence" value="ECO:0007669"/>
    <property type="project" value="UniProtKB-KW"/>
</dbReference>
<proteinExistence type="inferred from homology"/>
<keyword evidence="4" id="KW-0812">Transmembrane</keyword>
<evidence type="ECO:0000256" key="7">
    <source>
        <dbReference type="ARBA" id="ARBA00029447"/>
    </source>
</evidence>
<dbReference type="PANTHER" id="PTHR43531">
    <property type="entry name" value="PROTEIN ICFG"/>
    <property type="match status" value="1"/>
</dbReference>
<protein>
    <submittedName>
        <fullName evidence="13">Methyl-accepting chemotaxis protein</fullName>
    </submittedName>
</protein>
<dbReference type="SMART" id="SM01049">
    <property type="entry name" value="Cache_2"/>
    <property type="match status" value="1"/>
</dbReference>
<dbReference type="InterPro" id="IPR003660">
    <property type="entry name" value="HAMP_dom"/>
</dbReference>
<evidence type="ECO:0000256" key="10">
    <source>
        <dbReference type="SAM" id="MobiDB-lite"/>
    </source>
</evidence>
<dbReference type="PROSITE" id="PS50885">
    <property type="entry name" value="HAMP"/>
    <property type="match status" value="2"/>
</dbReference>
<reference evidence="13 14" key="1">
    <citation type="submission" date="2020-08" db="EMBL/GenBank/DDBJ databases">
        <title>Functional genomics of gut bacteria from endangered species of beetles.</title>
        <authorList>
            <person name="Carlos-Shanley C."/>
        </authorList>
    </citation>
    <scope>NUCLEOTIDE SEQUENCE [LARGE SCALE GENOMIC DNA]</scope>
    <source>
        <strain evidence="13 14">S00224</strain>
    </source>
</reference>
<feature type="domain" description="HAMP" evidence="12">
    <location>
        <begin position="278"/>
        <end position="324"/>
    </location>
</feature>
<gene>
    <name evidence="13" type="ORF">HNP52_000149</name>
</gene>
<dbReference type="Gene3D" id="3.30.450.20">
    <property type="entry name" value="PAS domain"/>
    <property type="match status" value="1"/>
</dbReference>
<dbReference type="CDD" id="cd06225">
    <property type="entry name" value="HAMP"/>
    <property type="match status" value="1"/>
</dbReference>
<evidence type="ECO:0000256" key="3">
    <source>
        <dbReference type="ARBA" id="ARBA00022500"/>
    </source>
</evidence>
<evidence type="ECO:0000256" key="1">
    <source>
        <dbReference type="ARBA" id="ARBA00004651"/>
    </source>
</evidence>
<feature type="domain" description="Methyl-accepting transducer" evidence="11">
    <location>
        <begin position="329"/>
        <end position="558"/>
    </location>
</feature>
<evidence type="ECO:0000256" key="4">
    <source>
        <dbReference type="ARBA" id="ARBA00022692"/>
    </source>
</evidence>
<organism evidence="13 14">
    <name type="scientific">Sphingomonas kyeonggiensis</name>
    <dbReference type="NCBI Taxonomy" id="1268553"/>
    <lineage>
        <taxon>Bacteria</taxon>
        <taxon>Pseudomonadati</taxon>
        <taxon>Pseudomonadota</taxon>
        <taxon>Alphaproteobacteria</taxon>
        <taxon>Sphingomonadales</taxon>
        <taxon>Sphingomonadaceae</taxon>
        <taxon>Sphingomonas</taxon>
    </lineage>
</organism>
<evidence type="ECO:0000313" key="13">
    <source>
        <dbReference type="EMBL" id="MBB4837098.1"/>
    </source>
</evidence>
<evidence type="ECO:0000256" key="5">
    <source>
        <dbReference type="ARBA" id="ARBA00022989"/>
    </source>
</evidence>
<comment type="caution">
    <text evidence="13">The sequence shown here is derived from an EMBL/GenBank/DDBJ whole genome shotgun (WGS) entry which is preliminary data.</text>
</comment>
<evidence type="ECO:0000256" key="6">
    <source>
        <dbReference type="ARBA" id="ARBA00023136"/>
    </source>
</evidence>
<keyword evidence="8" id="KW-0807">Transducer</keyword>
<dbReference type="SMART" id="SM00304">
    <property type="entry name" value="HAMP"/>
    <property type="match status" value="2"/>
</dbReference>
<accession>A0A7W7JXD2</accession>
<keyword evidence="9" id="KW-0175">Coiled coil</keyword>
<dbReference type="GO" id="GO:0007165">
    <property type="term" value="P:signal transduction"/>
    <property type="evidence" value="ECO:0007669"/>
    <property type="project" value="UniProtKB-KW"/>
</dbReference>
<dbReference type="GO" id="GO:0005886">
    <property type="term" value="C:plasma membrane"/>
    <property type="evidence" value="ECO:0007669"/>
    <property type="project" value="UniProtKB-SubCell"/>
</dbReference>
<evidence type="ECO:0000256" key="8">
    <source>
        <dbReference type="PROSITE-ProRule" id="PRU00284"/>
    </source>
</evidence>
<dbReference type="Pfam" id="PF00672">
    <property type="entry name" value="HAMP"/>
    <property type="match status" value="1"/>
</dbReference>
<dbReference type="Pfam" id="PF17200">
    <property type="entry name" value="sCache_2"/>
    <property type="match status" value="1"/>
</dbReference>
<dbReference type="InterPro" id="IPR051310">
    <property type="entry name" value="MCP_chemotaxis"/>
</dbReference>
<dbReference type="Pfam" id="PF00015">
    <property type="entry name" value="MCPsignal"/>
    <property type="match status" value="1"/>
</dbReference>
<keyword evidence="5" id="KW-1133">Transmembrane helix</keyword>
<dbReference type="PROSITE" id="PS50111">
    <property type="entry name" value="CHEMOTAXIS_TRANSDUC_2"/>
    <property type="match status" value="1"/>
</dbReference>
<dbReference type="InterPro" id="IPR033480">
    <property type="entry name" value="sCache_2"/>
</dbReference>
<sequence>MRLKIGARVNLIGVASFLGLVLVTVLSLMQLSSVMRGGIADQTRKTVEVAYSTIAHYQAEEQAGRMTRAQAQAAALQAVSAMRYSGKEYFWINDMQPRMLMHPMNKALVGQDVSGTKDPNGVPVFTSMVDIVRAKGEGFLDYSWPKPGSEKPQPKISFVKGFAPWGWVVGSGVYVDDVQAAVGAAAWRQGGIALVVILLVNAMAFMLGRTIKLPLVAMTRRMRGLADGDKDSQIPGLNRGDEIGEMAGALEVFREAAVAKERAEAAKAKADAEQQFVVDTVSQQLGQLSEGDLTAEIKAEFPPSYGTLKSNYNKAVGNLRDLIGALSTAAVAIRTGASEIASASEDLARRTEANAASLEETSASLTQMRGRLESSSEASTRTVAQADGAISTVSGGRAIAEEAVQAMTRVADSSKGIDSVIEGLDKIAFQTRVLAMNAAVEAGRAGEAGRGFAVVADLVSALAMRSEEEAGRARDQLTATQTDIVSAVDRVREVDGALADISSSVEQVHELVAKMADDNRAQSSTIGEIASVVSAMDTSTQQNAAMVEETSAAARSLSGEVDHLADRAAQFRTEDAPRAVQSVARPAPAPAAKPRPAAMPIVKATADAGDWASF</sequence>
<comment type="subcellular location">
    <subcellularLocation>
        <location evidence="1">Cell membrane</location>
        <topology evidence="1">Multi-pass membrane protein</topology>
    </subcellularLocation>
</comment>